<dbReference type="SMART" id="SM00248">
    <property type="entry name" value="ANK"/>
    <property type="match status" value="8"/>
</dbReference>
<dbReference type="SUPFAM" id="SSF53474">
    <property type="entry name" value="alpha/beta-Hydrolases"/>
    <property type="match status" value="1"/>
</dbReference>
<dbReference type="InterPro" id="IPR054471">
    <property type="entry name" value="GPIID_WHD"/>
</dbReference>
<feature type="repeat" description="ANK" evidence="2">
    <location>
        <begin position="1233"/>
        <end position="1256"/>
    </location>
</feature>
<dbReference type="SUPFAM" id="SSF52540">
    <property type="entry name" value="P-loop containing nucleoside triphosphate hydrolases"/>
    <property type="match status" value="1"/>
</dbReference>
<dbReference type="PROSITE" id="PS50297">
    <property type="entry name" value="ANK_REP_REGION"/>
    <property type="match status" value="6"/>
</dbReference>
<feature type="repeat" description="ANK" evidence="2">
    <location>
        <begin position="1333"/>
        <end position="1365"/>
    </location>
</feature>
<dbReference type="OMA" id="ETSHEEM"/>
<evidence type="ECO:0000256" key="3">
    <source>
        <dbReference type="SAM" id="MobiDB-lite"/>
    </source>
</evidence>
<dbReference type="Gene3D" id="1.25.40.20">
    <property type="entry name" value="Ankyrin repeat-containing domain"/>
    <property type="match status" value="1"/>
</dbReference>
<dbReference type="PROSITE" id="PS50088">
    <property type="entry name" value="ANK_REPEAT"/>
    <property type="match status" value="6"/>
</dbReference>
<dbReference type="Proteomes" id="UP000030651">
    <property type="component" value="Unassembled WGS sequence"/>
</dbReference>
<dbReference type="InterPro" id="IPR002110">
    <property type="entry name" value="Ankyrin_rpt"/>
</dbReference>
<dbReference type="Pfam" id="PF22939">
    <property type="entry name" value="WHD_GPIID"/>
    <property type="match status" value="1"/>
</dbReference>
<feature type="compositionally biased region" description="Basic and acidic residues" evidence="3">
    <location>
        <begin position="659"/>
        <end position="668"/>
    </location>
</feature>
<evidence type="ECO:0000313" key="7">
    <source>
        <dbReference type="Proteomes" id="UP000030651"/>
    </source>
</evidence>
<proteinExistence type="predicted"/>
<keyword evidence="1" id="KW-0677">Repeat</keyword>
<dbReference type="RefSeq" id="XP_007834192.1">
    <property type="nucleotide sequence ID" value="XM_007836001.1"/>
</dbReference>
<evidence type="ECO:0000313" key="6">
    <source>
        <dbReference type="EMBL" id="ETS79891.1"/>
    </source>
</evidence>
<feature type="repeat" description="ANK" evidence="2">
    <location>
        <begin position="1200"/>
        <end position="1232"/>
    </location>
</feature>
<dbReference type="InterPro" id="IPR036770">
    <property type="entry name" value="Ankyrin_rpt-contain_sf"/>
</dbReference>
<evidence type="ECO:0000256" key="1">
    <source>
        <dbReference type="ARBA" id="ARBA00022737"/>
    </source>
</evidence>
<dbReference type="InParanoid" id="W3X3Z6"/>
<dbReference type="InterPro" id="IPR027417">
    <property type="entry name" value="P-loop_NTPase"/>
</dbReference>
<evidence type="ECO:0000256" key="2">
    <source>
        <dbReference type="PROSITE-ProRule" id="PRU00023"/>
    </source>
</evidence>
<feature type="region of interest" description="Disordered" evidence="3">
    <location>
        <begin position="646"/>
        <end position="668"/>
    </location>
</feature>
<accession>W3X3Z6</accession>
<dbReference type="EMBL" id="KI912113">
    <property type="protein sequence ID" value="ETS79891.1"/>
    <property type="molecule type" value="Genomic_DNA"/>
</dbReference>
<gene>
    <name evidence="6" type="ORF">PFICI_07420</name>
</gene>
<sequence length="1419" mass="160587">MRVTDEHRSIIFVHGLQGHPQRTWTFARKTDKTKKRHLFSRRKEEPESAGGSVYWPSDLLAQEPELAGARILTWGYDSHVTKFFDANNKQNISMHGNDLMVALEQQRRRNPTRPMIFIAHSLGGILVKVALEDSTRAHHREIYSQLLKSTRGIVFLGTPHSGSNVAAMGIAASNFIRLGLQDSNQKVLQGLVYNNELLYRLNASFLDIVQQGSFRVHSFYETKSMTGVYGINDMVVPFESAILGDKSHETVRGINANHHEICKFSSKKDKGYRDVCGAIIDCLAEARKHRTHGLYQSRADDTDLQSITVHESIYESRIDQDPALHLYVEEIKHDIEYKTVSDGTETSIEPPIADRNLDWLFESPEFREWELGSSSSMLWLGSKTPDENTYAAGRILQRVFNRRYNAFHVLGAANYLPSEGKSLALEALEIVKKLLRQIIDQDVNRIYAVMDTHPLSRIRKPRPFIFSPTEWKLRQLLDLLYSALATGTTTTCVVINGIEPMNSHTYAFISQLLGLLKDQTANPTIAPVKIIFATSPRAFPNPMSEQDRELATIPYIEKGQELKDCLTSLHTSDFDARPSAISDANETTFEWLWKDGIFNDWVQDTSSSLLLIQGKPGSGKSTLAKRILGGIPHPFEMHSPRVMSDYDTDSTYSSSSDSEESHHSDVSRKTVMAPRTIMAHFFYSFRGGNIETSHEEMLRSILYQLLKQEPSFYALFRDHFRKMRRTSSTALWTFPILLSILESLSCTDQALRVYIVLDAMDESDSHELPQILQAMANLCTSAGESSFKGLMTTRPLNSALKVKRLEAYTPLVFALEAKNQEAINQMVDMTIGNIIEDIVQEDPSVDLSPFHDIKQYIKSHADGVFLWVGKVLTEVKVWSDRGWTQDNLDDLKTMLPTELMALYKRITQRIVEQKSSSDIALGKKILALAAFSSRPLTIEEMRDAIIVPSEIELEEFKLHPNCFKSRINLLERTIPRVCGDLVETKKRTVQLVHETVREFLLHKDHIADPFDMDWTKSTISMAYVCVRYLELSLSKLTLEHAGVKALPITSWEDDDYQAFARHLESRPFFHYTVTHLQQYLGRTGNASILGDLRVALLDMMEVDATRYFLVETDLPILAGVPIDHAEVKLARDFRGRVLITAARLGHGRAIEPLMLCRTDINFIDPVSNQFPLLVATISGQKDVIRRLIELQVGLDTMDEDGETSLYKAIILGHHDIAKLLIEAGAYTAFRSLSRETPLHLAAVRGYLDIVEFILERYEYRARDRDQFGETALHGAVSHGHIAIAETLIRYNANVNANVSWQGTPLHIAVDRRDMQMVKLLLSLHADVDMTGSYGATAIHSAAARGDEDMVALLLDHKAETSIKDRHGWRPLDWALRNGHDRVAQLLMHHGAARSDSPEPVIGWDETDRLPVLGLRHLFM</sequence>
<dbReference type="HOGENOM" id="CLU_251681_0_0_1"/>
<name>W3X3Z6_PESFW</name>
<organism evidence="6 7">
    <name type="scientific">Pestalotiopsis fici (strain W106-1 / CGMCC3.15140)</name>
    <dbReference type="NCBI Taxonomy" id="1229662"/>
    <lineage>
        <taxon>Eukaryota</taxon>
        <taxon>Fungi</taxon>
        <taxon>Dikarya</taxon>
        <taxon>Ascomycota</taxon>
        <taxon>Pezizomycotina</taxon>
        <taxon>Sordariomycetes</taxon>
        <taxon>Xylariomycetidae</taxon>
        <taxon>Amphisphaeriales</taxon>
        <taxon>Sporocadaceae</taxon>
        <taxon>Pestalotiopsis</taxon>
    </lineage>
</organism>
<dbReference type="PANTHER" id="PTHR10039">
    <property type="entry name" value="AMELOGENIN"/>
    <property type="match status" value="1"/>
</dbReference>
<dbReference type="SUPFAM" id="SSF48403">
    <property type="entry name" value="Ankyrin repeat"/>
    <property type="match status" value="1"/>
</dbReference>
<feature type="domain" description="Nephrocystin 3-like N-terminal" evidence="5">
    <location>
        <begin position="588"/>
        <end position="794"/>
    </location>
</feature>
<dbReference type="OrthoDB" id="194358at2759"/>
<feature type="repeat" description="ANK" evidence="2">
    <location>
        <begin position="1267"/>
        <end position="1299"/>
    </location>
</feature>
<dbReference type="Gene3D" id="3.40.50.300">
    <property type="entry name" value="P-loop containing nucleotide triphosphate hydrolases"/>
    <property type="match status" value="1"/>
</dbReference>
<evidence type="ECO:0000259" key="5">
    <source>
        <dbReference type="Pfam" id="PF24883"/>
    </source>
</evidence>
<keyword evidence="7" id="KW-1185">Reference proteome</keyword>
<feature type="repeat" description="ANK" evidence="2">
    <location>
        <begin position="1303"/>
        <end position="1332"/>
    </location>
</feature>
<dbReference type="InterPro" id="IPR029058">
    <property type="entry name" value="AB_hydrolase_fold"/>
</dbReference>
<dbReference type="InterPro" id="IPR056884">
    <property type="entry name" value="NPHP3-like_N"/>
</dbReference>
<dbReference type="KEGG" id="pfy:PFICI_07420"/>
<dbReference type="Pfam" id="PF24883">
    <property type="entry name" value="NPHP3_N"/>
    <property type="match status" value="1"/>
</dbReference>
<feature type="repeat" description="ANK" evidence="2">
    <location>
        <begin position="1366"/>
        <end position="1391"/>
    </location>
</feature>
<dbReference type="eggNOG" id="KOG2029">
    <property type="taxonomic scope" value="Eukaryota"/>
</dbReference>
<dbReference type="eggNOG" id="KOG0504">
    <property type="taxonomic scope" value="Eukaryota"/>
</dbReference>
<feature type="domain" description="GPI inositol-deacylase winged helix" evidence="4">
    <location>
        <begin position="920"/>
        <end position="1007"/>
    </location>
</feature>
<dbReference type="PANTHER" id="PTHR10039:SF14">
    <property type="entry name" value="NACHT DOMAIN-CONTAINING PROTEIN"/>
    <property type="match status" value="1"/>
</dbReference>
<protein>
    <submittedName>
        <fullName evidence="6">Uncharacterized protein</fullName>
    </submittedName>
</protein>
<dbReference type="GeneID" id="19272433"/>
<dbReference type="Gene3D" id="3.40.50.1820">
    <property type="entry name" value="alpha/beta hydrolase"/>
    <property type="match status" value="1"/>
</dbReference>
<keyword evidence="2" id="KW-0040">ANK repeat</keyword>
<evidence type="ECO:0000259" key="4">
    <source>
        <dbReference type="Pfam" id="PF22939"/>
    </source>
</evidence>
<reference evidence="7" key="1">
    <citation type="journal article" date="2015" name="BMC Genomics">
        <title>Genomic and transcriptomic analysis of the endophytic fungus Pestalotiopsis fici reveals its lifestyle and high potential for synthesis of natural products.</title>
        <authorList>
            <person name="Wang X."/>
            <person name="Zhang X."/>
            <person name="Liu L."/>
            <person name="Xiang M."/>
            <person name="Wang W."/>
            <person name="Sun X."/>
            <person name="Che Y."/>
            <person name="Guo L."/>
            <person name="Liu G."/>
            <person name="Guo L."/>
            <person name="Wang C."/>
            <person name="Yin W.B."/>
            <person name="Stadler M."/>
            <person name="Zhang X."/>
            <person name="Liu X."/>
        </authorList>
    </citation>
    <scope>NUCLEOTIDE SEQUENCE [LARGE SCALE GENOMIC DNA]</scope>
    <source>
        <strain evidence="7">W106-1 / CGMCC3.15140</strain>
    </source>
</reference>
<dbReference type="Pfam" id="PF12796">
    <property type="entry name" value="Ank_2"/>
    <property type="match status" value="3"/>
</dbReference>